<evidence type="ECO:0000313" key="1">
    <source>
        <dbReference type="EMBL" id="NXU56705.1"/>
    </source>
</evidence>
<protein>
    <submittedName>
        <fullName evidence="1">ODF3A protein</fullName>
    </submittedName>
</protein>
<proteinExistence type="predicted"/>
<sequence>MDGVWVGTWRPHLPLGLISSQFPSPGPKYAIPGTTGHRAHNPTKRRAPAYTIRWAKPPAPESCAPGPYYVQPSMTRTGKYAAPAQTICGLPKIKIEATPGPSDYSTEKANRHVHKRPPEQPMTFRHKHMDHNQTPGPAAYTLPRLVGPNTACTRAAPCYSMAGRSHHSTFDEDLAKTPGPAAFLKVGLETYKNRAPTHTI</sequence>
<feature type="non-terminal residue" evidence="1">
    <location>
        <position position="1"/>
    </location>
</feature>
<evidence type="ECO:0000313" key="2">
    <source>
        <dbReference type="Proteomes" id="UP000582182"/>
    </source>
</evidence>
<comment type="caution">
    <text evidence="1">The sequence shown here is derived from an EMBL/GenBank/DDBJ whole genome shotgun (WGS) entry which is preliminary data.</text>
</comment>
<dbReference type="GO" id="GO:0005856">
    <property type="term" value="C:cytoskeleton"/>
    <property type="evidence" value="ECO:0007669"/>
    <property type="project" value="TreeGrafter"/>
</dbReference>
<dbReference type="Proteomes" id="UP000582182">
    <property type="component" value="Unassembled WGS sequence"/>
</dbReference>
<dbReference type="PANTHER" id="PTHR21580:SF28">
    <property type="entry name" value="BOREALIN N-TERMINAL DOMAIN-CONTAINING PROTEIN-RELATED"/>
    <property type="match status" value="1"/>
</dbReference>
<dbReference type="Pfam" id="PF07004">
    <property type="entry name" value="SHIPPO-rpt"/>
    <property type="match status" value="2"/>
</dbReference>
<dbReference type="AlphaFoldDB" id="A0A7L3LR34"/>
<name>A0A7L3LR34_9CHAR</name>
<keyword evidence="2" id="KW-1185">Reference proteome</keyword>
<dbReference type="EMBL" id="VZTY01027246">
    <property type="protein sequence ID" value="NXU56705.1"/>
    <property type="molecule type" value="Genomic_DNA"/>
</dbReference>
<feature type="non-terminal residue" evidence="1">
    <location>
        <position position="200"/>
    </location>
</feature>
<gene>
    <name evidence="1" type="primary">Odf3_1</name>
    <name evidence="1" type="ORF">TURVEL_R04596</name>
</gene>
<dbReference type="OrthoDB" id="429991at2759"/>
<organism evidence="1 2">
    <name type="scientific">Turnix velox</name>
    <name type="common">Little buttonquail</name>
    <dbReference type="NCBI Taxonomy" id="2529409"/>
    <lineage>
        <taxon>Eukaryota</taxon>
        <taxon>Metazoa</taxon>
        <taxon>Chordata</taxon>
        <taxon>Craniata</taxon>
        <taxon>Vertebrata</taxon>
        <taxon>Euteleostomi</taxon>
        <taxon>Archelosauria</taxon>
        <taxon>Archosauria</taxon>
        <taxon>Dinosauria</taxon>
        <taxon>Saurischia</taxon>
        <taxon>Theropoda</taxon>
        <taxon>Coelurosauria</taxon>
        <taxon>Aves</taxon>
        <taxon>Neognathae</taxon>
        <taxon>Neoaves</taxon>
        <taxon>Charadriiformes</taxon>
        <taxon>Turnicidae</taxon>
        <taxon>Turnix</taxon>
    </lineage>
</organism>
<reference evidence="1 2" key="1">
    <citation type="submission" date="2019-09" db="EMBL/GenBank/DDBJ databases">
        <title>Bird 10,000 Genomes (B10K) Project - Family phase.</title>
        <authorList>
            <person name="Zhang G."/>
        </authorList>
    </citation>
    <scope>NUCLEOTIDE SEQUENCE [LARGE SCALE GENOMIC DNA]</scope>
    <source>
        <strain evidence="1">B10K-DU-029-46</strain>
    </source>
</reference>
<dbReference type="PANTHER" id="PTHR21580">
    <property type="entry name" value="SHIPPO-1-RELATED"/>
    <property type="match status" value="1"/>
</dbReference>
<dbReference type="InterPro" id="IPR051291">
    <property type="entry name" value="CIMAP"/>
</dbReference>
<dbReference type="InterPro" id="IPR010736">
    <property type="entry name" value="SHIPPO-rpt"/>
</dbReference>
<accession>A0A7L3LR34</accession>